<dbReference type="EMBL" id="FN653015">
    <property type="protein sequence ID" value="CBY21007.1"/>
    <property type="molecule type" value="Genomic_DNA"/>
</dbReference>
<reference evidence="2" key="1">
    <citation type="journal article" date="2010" name="Science">
        <title>Plasticity of animal genome architecture unmasked by rapid evolution of a pelagic tunicate.</title>
        <authorList>
            <person name="Denoeud F."/>
            <person name="Henriet S."/>
            <person name="Mungpakdee S."/>
            <person name="Aury J.M."/>
            <person name="Da Silva C."/>
            <person name="Brinkmann H."/>
            <person name="Mikhaleva J."/>
            <person name="Olsen L.C."/>
            <person name="Jubin C."/>
            <person name="Canestro C."/>
            <person name="Bouquet J.M."/>
            <person name="Danks G."/>
            <person name="Poulain J."/>
            <person name="Campsteijn C."/>
            <person name="Adamski M."/>
            <person name="Cross I."/>
            <person name="Yadetie F."/>
            <person name="Muffato M."/>
            <person name="Louis A."/>
            <person name="Butcher S."/>
            <person name="Tsagkogeorga G."/>
            <person name="Konrad A."/>
            <person name="Singh S."/>
            <person name="Jensen M.F."/>
            <person name="Cong E.H."/>
            <person name="Eikeseth-Otteraa H."/>
            <person name="Noel B."/>
            <person name="Anthouard V."/>
            <person name="Porcel B.M."/>
            <person name="Kachouri-Lafond R."/>
            <person name="Nishino A."/>
            <person name="Ugolini M."/>
            <person name="Chourrout P."/>
            <person name="Nishida H."/>
            <person name="Aasland R."/>
            <person name="Huzurbazar S."/>
            <person name="Westhof E."/>
            <person name="Delsuc F."/>
            <person name="Lehrach H."/>
            <person name="Reinhardt R."/>
            <person name="Weissenbach J."/>
            <person name="Roy S.W."/>
            <person name="Artiguenave F."/>
            <person name="Postlethwait J.H."/>
            <person name="Manak J.R."/>
            <person name="Thompson E.M."/>
            <person name="Jaillon O."/>
            <person name="Du Pasquier L."/>
            <person name="Boudinot P."/>
            <person name="Liberles D.A."/>
            <person name="Volff J.N."/>
            <person name="Philippe H."/>
            <person name="Lenhard B."/>
            <person name="Roest Crollius H."/>
            <person name="Wincker P."/>
            <person name="Chourrout D."/>
        </authorList>
    </citation>
    <scope>NUCLEOTIDE SEQUENCE [LARGE SCALE GENOMIC DNA]</scope>
</reference>
<dbReference type="InParanoid" id="E4WR69"/>
<evidence type="ECO:0000313" key="2">
    <source>
        <dbReference type="EMBL" id="CBY21007.1"/>
    </source>
</evidence>
<evidence type="ECO:0000256" key="1">
    <source>
        <dbReference type="SAM" id="MobiDB-lite"/>
    </source>
</evidence>
<dbReference type="EMBL" id="FN654338">
    <property type="protein sequence ID" value="CBY32212.1"/>
    <property type="molecule type" value="Genomic_DNA"/>
</dbReference>
<sequence length="74" mass="8377">MPIQTMSTHKPIIRSASEEEDRDDPVFGEVDEITKKIQTAAKLTSAMLDRKNPSSRKNSGRRRVRFSIDLGSMN</sequence>
<evidence type="ECO:0000313" key="3">
    <source>
        <dbReference type="EMBL" id="CBY32212.1"/>
    </source>
</evidence>
<dbReference type="Proteomes" id="UP000001307">
    <property type="component" value="Unassembled WGS sequence"/>
</dbReference>
<feature type="region of interest" description="Disordered" evidence="1">
    <location>
        <begin position="1"/>
        <end position="26"/>
    </location>
</feature>
<protein>
    <submittedName>
        <fullName evidence="2">Uncharacterized protein</fullName>
    </submittedName>
</protein>
<dbReference type="Proteomes" id="UP000011014">
    <property type="component" value="Unassembled WGS sequence"/>
</dbReference>
<organism evidence="2">
    <name type="scientific">Oikopleura dioica</name>
    <name type="common">Tunicate</name>
    <dbReference type="NCBI Taxonomy" id="34765"/>
    <lineage>
        <taxon>Eukaryota</taxon>
        <taxon>Metazoa</taxon>
        <taxon>Chordata</taxon>
        <taxon>Tunicata</taxon>
        <taxon>Appendicularia</taxon>
        <taxon>Copelata</taxon>
        <taxon>Oikopleuridae</taxon>
        <taxon>Oikopleura</taxon>
    </lineage>
</organism>
<evidence type="ECO:0000313" key="4">
    <source>
        <dbReference type="Proteomes" id="UP000001307"/>
    </source>
</evidence>
<accession>E4WR69</accession>
<proteinExistence type="predicted"/>
<name>E4WR69_OIKDI</name>
<dbReference type="AlphaFoldDB" id="E4WR69"/>
<feature type="region of interest" description="Disordered" evidence="1">
    <location>
        <begin position="47"/>
        <end position="74"/>
    </location>
</feature>
<keyword evidence="4" id="KW-1185">Reference proteome</keyword>
<gene>
    <name evidence="2" type="ORF">GSOID_T00001018001</name>
    <name evidence="3" type="ORF">GSOID_T00030629001</name>
</gene>